<dbReference type="PANTHER" id="PTHR37290:SF1">
    <property type="entry name" value="INNER MEMBRANE PROTEIN YIAA"/>
    <property type="match status" value="1"/>
</dbReference>
<gene>
    <name evidence="2" type="ORF">ABB26_08990</name>
</gene>
<dbReference type="EMBL" id="LDJI01000016">
    <property type="protein sequence ID" value="KRG64174.1"/>
    <property type="molecule type" value="Genomic_DNA"/>
</dbReference>
<dbReference type="GO" id="GO:0006974">
    <property type="term" value="P:DNA damage response"/>
    <property type="evidence" value="ECO:0007669"/>
    <property type="project" value="TreeGrafter"/>
</dbReference>
<evidence type="ECO:0000259" key="1">
    <source>
        <dbReference type="Pfam" id="PF05360"/>
    </source>
</evidence>
<reference evidence="2 3" key="1">
    <citation type="submission" date="2015-05" db="EMBL/GenBank/DDBJ databases">
        <title>Genome sequencing and analysis of members of genus Stenotrophomonas.</title>
        <authorList>
            <person name="Patil P.P."/>
            <person name="Midha S."/>
            <person name="Patil P.B."/>
        </authorList>
    </citation>
    <scope>NUCLEOTIDE SEQUENCE [LARGE SCALE GENOMIC DNA]</scope>
    <source>
        <strain evidence="2 3">DSM 18929</strain>
    </source>
</reference>
<name>A0A0R0CD57_9GAMM</name>
<proteinExistence type="predicted"/>
<organism evidence="2 3">
    <name type="scientific">Stenotrophomonas humi</name>
    <dbReference type="NCBI Taxonomy" id="405444"/>
    <lineage>
        <taxon>Bacteria</taxon>
        <taxon>Pseudomonadati</taxon>
        <taxon>Pseudomonadota</taxon>
        <taxon>Gammaproteobacteria</taxon>
        <taxon>Lysobacterales</taxon>
        <taxon>Lysobacteraceae</taxon>
        <taxon>Stenotrophomonas</taxon>
    </lineage>
</organism>
<evidence type="ECO:0000313" key="2">
    <source>
        <dbReference type="EMBL" id="KRG64174.1"/>
    </source>
</evidence>
<dbReference type="Proteomes" id="UP000050864">
    <property type="component" value="Unassembled WGS sequence"/>
</dbReference>
<dbReference type="STRING" id="405444.ABB26_08990"/>
<dbReference type="AlphaFoldDB" id="A0A0R0CD57"/>
<dbReference type="PATRIC" id="fig|405444.3.peg.808"/>
<protein>
    <recommendedName>
        <fullName evidence="1">YiaAB two helix domain-containing protein</fullName>
    </recommendedName>
</protein>
<dbReference type="GO" id="GO:0005886">
    <property type="term" value="C:plasma membrane"/>
    <property type="evidence" value="ECO:0007669"/>
    <property type="project" value="TreeGrafter"/>
</dbReference>
<dbReference type="PANTHER" id="PTHR37290">
    <property type="entry name" value="INNER MEMBRANE PROTEIN YIAA-RELATED"/>
    <property type="match status" value="1"/>
</dbReference>
<dbReference type="InterPro" id="IPR008024">
    <property type="entry name" value="YiaAB"/>
</dbReference>
<accession>A0A0R0CD57</accession>
<comment type="caution">
    <text evidence="2">The sequence shown here is derived from an EMBL/GenBank/DDBJ whole genome shotgun (WGS) entry which is preliminary data.</text>
</comment>
<feature type="domain" description="YiaAB two helix" evidence="1">
    <location>
        <begin position="12"/>
        <end position="64"/>
    </location>
</feature>
<sequence>MKKHADRPSAAFIAASCCALLLGSASYLIGLFNAEMQRNEKGFHGMAYALALFGAVAVQKNTRDLMAAGVIHGEAPLPSEE</sequence>
<keyword evidence="3" id="KW-1185">Reference proteome</keyword>
<dbReference type="OrthoDB" id="3295178at2"/>
<dbReference type="InterPro" id="IPR038972">
    <property type="entry name" value="YiaA-like"/>
</dbReference>
<evidence type="ECO:0000313" key="3">
    <source>
        <dbReference type="Proteomes" id="UP000050864"/>
    </source>
</evidence>
<dbReference type="Pfam" id="PF05360">
    <property type="entry name" value="YiaAB"/>
    <property type="match status" value="1"/>
</dbReference>